<proteinExistence type="predicted"/>
<keyword evidence="2" id="KW-1185">Reference proteome</keyword>
<gene>
    <name evidence="1" type="ORF">N784_02960</name>
</gene>
<dbReference type="AlphaFoldDB" id="A0A0A5G6Z2"/>
<dbReference type="EMBL" id="AVPG01000010">
    <property type="protein sequence ID" value="KGX86933.1"/>
    <property type="molecule type" value="Genomic_DNA"/>
</dbReference>
<protein>
    <submittedName>
        <fullName evidence="1">Uncharacterized protein</fullName>
    </submittedName>
</protein>
<organism evidence="1 2">
    <name type="scientific">Pontibacillus litoralis JSM 072002</name>
    <dbReference type="NCBI Taxonomy" id="1385512"/>
    <lineage>
        <taxon>Bacteria</taxon>
        <taxon>Bacillati</taxon>
        <taxon>Bacillota</taxon>
        <taxon>Bacilli</taxon>
        <taxon>Bacillales</taxon>
        <taxon>Bacillaceae</taxon>
        <taxon>Pontibacillus</taxon>
    </lineage>
</organism>
<name>A0A0A5G6Z2_9BACI</name>
<dbReference type="RefSeq" id="WP_036833933.1">
    <property type="nucleotide sequence ID" value="NZ_AVPG01000010.1"/>
</dbReference>
<dbReference type="Proteomes" id="UP000030401">
    <property type="component" value="Unassembled WGS sequence"/>
</dbReference>
<sequence length="60" mass="7122">MVNKKWNKVTQSFSMDVQEFDQSMHPERDGKQEVHSSDLELLAQYYNKNSTIPLDITKYQ</sequence>
<evidence type="ECO:0000313" key="1">
    <source>
        <dbReference type="EMBL" id="KGX86933.1"/>
    </source>
</evidence>
<evidence type="ECO:0000313" key="2">
    <source>
        <dbReference type="Proteomes" id="UP000030401"/>
    </source>
</evidence>
<accession>A0A0A5G6Z2</accession>
<reference evidence="1 2" key="1">
    <citation type="submission" date="2013-08" db="EMBL/GenBank/DDBJ databases">
        <authorList>
            <person name="Huang J."/>
            <person name="Wang G."/>
        </authorList>
    </citation>
    <scope>NUCLEOTIDE SEQUENCE [LARGE SCALE GENOMIC DNA]</scope>
    <source>
        <strain evidence="1 2">JSM 072002</strain>
    </source>
</reference>
<comment type="caution">
    <text evidence="1">The sequence shown here is derived from an EMBL/GenBank/DDBJ whole genome shotgun (WGS) entry which is preliminary data.</text>
</comment>